<dbReference type="RefSeq" id="XP_018034125.1">
    <property type="nucleotide sequence ID" value="XM_018187706.1"/>
</dbReference>
<organism evidence="1 2">
    <name type="scientific">Paraphaeosphaeria sporulosa</name>
    <dbReference type="NCBI Taxonomy" id="1460663"/>
    <lineage>
        <taxon>Eukaryota</taxon>
        <taxon>Fungi</taxon>
        <taxon>Dikarya</taxon>
        <taxon>Ascomycota</taxon>
        <taxon>Pezizomycotina</taxon>
        <taxon>Dothideomycetes</taxon>
        <taxon>Pleosporomycetidae</taxon>
        <taxon>Pleosporales</taxon>
        <taxon>Massarineae</taxon>
        <taxon>Didymosphaeriaceae</taxon>
        <taxon>Paraphaeosphaeria</taxon>
    </lineage>
</organism>
<dbReference type="EMBL" id="KV441554">
    <property type="protein sequence ID" value="OAG03760.1"/>
    <property type="molecule type" value="Genomic_DNA"/>
</dbReference>
<dbReference type="GeneID" id="28771192"/>
<name>A0A177CAL3_9PLEO</name>
<evidence type="ECO:0000313" key="2">
    <source>
        <dbReference type="Proteomes" id="UP000077069"/>
    </source>
</evidence>
<protein>
    <submittedName>
        <fullName evidence="1">Uncharacterized protein</fullName>
    </submittedName>
</protein>
<accession>A0A177CAL3</accession>
<evidence type="ECO:0000313" key="1">
    <source>
        <dbReference type="EMBL" id="OAG03760.1"/>
    </source>
</evidence>
<keyword evidence="2" id="KW-1185">Reference proteome</keyword>
<sequence>MLIVAKDARPARCDLTILPSARRNCREAHSSLYLDLQRYSLILCYLSLFSSLPSSLQISIAANEQGVFKESCWTAWTEQATSRLIKRFLASEADMLRG</sequence>
<gene>
    <name evidence="1" type="ORF">CC84DRAFT_865894</name>
</gene>
<proteinExistence type="predicted"/>
<dbReference type="InParanoid" id="A0A177CAL3"/>
<dbReference type="Proteomes" id="UP000077069">
    <property type="component" value="Unassembled WGS sequence"/>
</dbReference>
<reference evidence="1 2" key="1">
    <citation type="submission" date="2016-05" db="EMBL/GenBank/DDBJ databases">
        <title>Comparative analysis of secretome profiles of manganese(II)-oxidizing ascomycete fungi.</title>
        <authorList>
            <consortium name="DOE Joint Genome Institute"/>
            <person name="Zeiner C.A."/>
            <person name="Purvine S.O."/>
            <person name="Zink E.M."/>
            <person name="Wu S."/>
            <person name="Pasa-Tolic L."/>
            <person name="Chaput D.L."/>
            <person name="Haridas S."/>
            <person name="Grigoriev I.V."/>
            <person name="Santelli C.M."/>
            <person name="Hansel C.M."/>
        </authorList>
    </citation>
    <scope>NUCLEOTIDE SEQUENCE [LARGE SCALE GENOMIC DNA]</scope>
    <source>
        <strain evidence="1 2">AP3s5-JAC2a</strain>
    </source>
</reference>
<dbReference type="AlphaFoldDB" id="A0A177CAL3"/>